<evidence type="ECO:0000313" key="3">
    <source>
        <dbReference type="Proteomes" id="UP000244225"/>
    </source>
</evidence>
<dbReference type="RefSeq" id="WP_108212218.1">
    <property type="nucleotide sequence ID" value="NZ_QBKI01000006.1"/>
</dbReference>
<dbReference type="OrthoDB" id="1049480at2"/>
<keyword evidence="3" id="KW-1185">Reference proteome</keyword>
<proteinExistence type="predicted"/>
<accession>A0A2T5YG98</accession>
<evidence type="ECO:0000313" key="2">
    <source>
        <dbReference type="EMBL" id="PTX18347.1"/>
    </source>
</evidence>
<dbReference type="Proteomes" id="UP000244225">
    <property type="component" value="Unassembled WGS sequence"/>
</dbReference>
<keyword evidence="1" id="KW-1133">Transmembrane helix</keyword>
<keyword evidence="1" id="KW-0472">Membrane</keyword>
<feature type="transmembrane region" description="Helical" evidence="1">
    <location>
        <begin position="192"/>
        <end position="223"/>
    </location>
</feature>
<dbReference type="EMBL" id="QBKI01000006">
    <property type="protein sequence ID" value="PTX18347.1"/>
    <property type="molecule type" value="Genomic_DNA"/>
</dbReference>
<evidence type="ECO:0008006" key="4">
    <source>
        <dbReference type="Google" id="ProtNLM"/>
    </source>
</evidence>
<dbReference type="AlphaFoldDB" id="A0A2T5YG98"/>
<protein>
    <recommendedName>
        <fullName evidence="4">Glycerophosphoryl diester phosphodiesterase family protein</fullName>
    </recommendedName>
</protein>
<feature type="transmembrane region" description="Helical" evidence="1">
    <location>
        <begin position="88"/>
        <end position="112"/>
    </location>
</feature>
<keyword evidence="1" id="KW-0812">Transmembrane</keyword>
<feature type="transmembrane region" description="Helical" evidence="1">
    <location>
        <begin position="139"/>
        <end position="172"/>
    </location>
</feature>
<comment type="caution">
    <text evidence="2">The sequence shown here is derived from an EMBL/GenBank/DDBJ whole genome shotgun (WGS) entry which is preliminary data.</text>
</comment>
<feature type="transmembrane region" description="Helical" evidence="1">
    <location>
        <begin position="38"/>
        <end position="56"/>
    </location>
</feature>
<name>A0A2T5YG98_9BACT</name>
<organism evidence="2 3">
    <name type="scientific">Pontibacter mucosus</name>
    <dbReference type="NCBI Taxonomy" id="1649266"/>
    <lineage>
        <taxon>Bacteria</taxon>
        <taxon>Pseudomonadati</taxon>
        <taxon>Bacteroidota</taxon>
        <taxon>Cytophagia</taxon>
        <taxon>Cytophagales</taxon>
        <taxon>Hymenobacteraceae</taxon>
        <taxon>Pontibacter</taxon>
    </lineage>
</organism>
<gene>
    <name evidence="2" type="ORF">C8N40_106146</name>
</gene>
<reference evidence="2 3" key="1">
    <citation type="submission" date="2018-04" db="EMBL/GenBank/DDBJ databases">
        <title>Genomic Encyclopedia of Archaeal and Bacterial Type Strains, Phase II (KMG-II): from individual species to whole genera.</title>
        <authorList>
            <person name="Goeker M."/>
        </authorList>
    </citation>
    <scope>NUCLEOTIDE SEQUENCE [LARGE SCALE GENOMIC DNA]</scope>
    <source>
        <strain evidence="2 3">DSM 100162</strain>
    </source>
</reference>
<evidence type="ECO:0000256" key="1">
    <source>
        <dbReference type="SAM" id="Phobius"/>
    </source>
</evidence>
<sequence>MYQTRQKINLREERDFGEKLNATFTFIKQNFKPLSKSILLYVSPVAILAGIFSGIYQSRLFQQLNGEGPYSNVGEFTVFSQVTSLNQLISIFFAILAYVVVALTIYGFMAAYMDEEGEVRPAAVWDHIKRNIIQATYSSIVIGVVCILSIFLFGLGIYLMVVLSLFLAVMVREETGFVDTIERCFYLIKGNWWATLGLMIVAGIIQTVIAWLAAIPLGAVMILRGLLVPGAESDALLIISNTITTLLTTFTYCISVLAIGFQYFNLVEEKDGVGLMEQVELIGKTDTNTAANEGEF</sequence>
<feature type="transmembrane region" description="Helical" evidence="1">
    <location>
        <begin position="235"/>
        <end position="264"/>
    </location>
</feature>